<evidence type="ECO:0000313" key="3">
    <source>
        <dbReference type="Proteomes" id="UP000236333"/>
    </source>
</evidence>
<sequence>MVGGLNDTEKQLVAALKAEVAPIVGAHAALQAFCNEHTYVRYLRARGWNLQKASKMLKATLEWRLDYKPHLIKWEEVQSESTTGKQFVYHTIDKEGRPIVMMRPRNQNTKDTEKQIRHLIYTLEVAARQADKSGVGKFTWLLDFGGYSMSNAPPLKVSIHCNSVLANHYPERLGLACCYHAPTLFTMTWRAVQPFVDPVTKQKIVFIVKGPTEQGELAARFDLDQIETCMGGRLEHAYDHEKYGMRMHEFDKEVAAELEHIRLQMDAAAAAADHQLAAADAQGLAEATEQLAVAAS</sequence>
<dbReference type="InterPro" id="IPR036865">
    <property type="entry name" value="CRAL-TRIO_dom_sf"/>
</dbReference>
<dbReference type="SMART" id="SM00516">
    <property type="entry name" value="SEC14"/>
    <property type="match status" value="1"/>
</dbReference>
<dbReference type="OrthoDB" id="75724at2759"/>
<reference evidence="2 3" key="1">
    <citation type="journal article" date="2017" name="Mol. Biol. Evol.">
        <title>The 4-celled Tetrabaena socialis nuclear genome reveals the essential components for genetic control of cell number at the origin of multicellularity in the volvocine lineage.</title>
        <authorList>
            <person name="Featherston J."/>
            <person name="Arakaki Y."/>
            <person name="Hanschen E.R."/>
            <person name="Ferris P.J."/>
            <person name="Michod R.E."/>
            <person name="Olson B.J.S.C."/>
            <person name="Nozaki H."/>
            <person name="Durand P.M."/>
        </authorList>
    </citation>
    <scope>NUCLEOTIDE SEQUENCE [LARGE SCALE GENOMIC DNA]</scope>
    <source>
        <strain evidence="2 3">NIES-571</strain>
    </source>
</reference>
<dbReference type="GO" id="GO:0008526">
    <property type="term" value="F:phosphatidylinositol transfer activity"/>
    <property type="evidence" value="ECO:0007669"/>
    <property type="project" value="TreeGrafter"/>
</dbReference>
<dbReference type="SMART" id="SM01100">
    <property type="entry name" value="CRAL_TRIO_N"/>
    <property type="match status" value="1"/>
</dbReference>
<accession>A0A2J7ZUU4</accession>
<dbReference type="InterPro" id="IPR052578">
    <property type="entry name" value="PI_Transfer_CRAL-TRIO"/>
</dbReference>
<dbReference type="Pfam" id="PF03765">
    <property type="entry name" value="CRAL_TRIO_N"/>
    <property type="match status" value="1"/>
</dbReference>
<name>A0A2J7ZUU4_9CHLO</name>
<keyword evidence="3" id="KW-1185">Reference proteome</keyword>
<dbReference type="Pfam" id="PF00650">
    <property type="entry name" value="CRAL_TRIO"/>
    <property type="match status" value="1"/>
</dbReference>
<dbReference type="AlphaFoldDB" id="A0A2J7ZUU4"/>
<evidence type="ECO:0000313" key="2">
    <source>
        <dbReference type="EMBL" id="PNH04045.1"/>
    </source>
</evidence>
<feature type="domain" description="CRAL-TRIO" evidence="1">
    <location>
        <begin position="76"/>
        <end position="238"/>
    </location>
</feature>
<dbReference type="InterPro" id="IPR036273">
    <property type="entry name" value="CRAL/TRIO_N_dom_sf"/>
</dbReference>
<dbReference type="Proteomes" id="UP000236333">
    <property type="component" value="Unassembled WGS sequence"/>
</dbReference>
<dbReference type="InterPro" id="IPR001251">
    <property type="entry name" value="CRAL-TRIO_dom"/>
</dbReference>
<dbReference type="PROSITE" id="PS50191">
    <property type="entry name" value="CRAL_TRIO"/>
    <property type="match status" value="1"/>
</dbReference>
<protein>
    <submittedName>
        <fullName evidence="2">Random slug protein 5</fullName>
    </submittedName>
</protein>
<dbReference type="CDD" id="cd00170">
    <property type="entry name" value="SEC14"/>
    <property type="match status" value="1"/>
</dbReference>
<dbReference type="SUPFAM" id="SSF52087">
    <property type="entry name" value="CRAL/TRIO domain"/>
    <property type="match status" value="1"/>
</dbReference>
<dbReference type="PANTHER" id="PTHR45824">
    <property type="entry name" value="GH16843P"/>
    <property type="match status" value="1"/>
</dbReference>
<dbReference type="EMBL" id="PGGS01000431">
    <property type="protein sequence ID" value="PNH04045.1"/>
    <property type="molecule type" value="Genomic_DNA"/>
</dbReference>
<comment type="caution">
    <text evidence="2">The sequence shown here is derived from an EMBL/GenBank/DDBJ whole genome shotgun (WGS) entry which is preliminary data.</text>
</comment>
<dbReference type="InterPro" id="IPR011074">
    <property type="entry name" value="CRAL/TRIO_N_dom"/>
</dbReference>
<evidence type="ECO:0000259" key="1">
    <source>
        <dbReference type="PROSITE" id="PS50191"/>
    </source>
</evidence>
<dbReference type="Gene3D" id="3.40.525.10">
    <property type="entry name" value="CRAL-TRIO lipid binding domain"/>
    <property type="match status" value="1"/>
</dbReference>
<dbReference type="PANTHER" id="PTHR45824:SF6">
    <property type="entry name" value="F16L1.9 PROTEIN"/>
    <property type="match status" value="1"/>
</dbReference>
<organism evidence="2 3">
    <name type="scientific">Tetrabaena socialis</name>
    <dbReference type="NCBI Taxonomy" id="47790"/>
    <lineage>
        <taxon>Eukaryota</taxon>
        <taxon>Viridiplantae</taxon>
        <taxon>Chlorophyta</taxon>
        <taxon>core chlorophytes</taxon>
        <taxon>Chlorophyceae</taxon>
        <taxon>CS clade</taxon>
        <taxon>Chlamydomonadales</taxon>
        <taxon>Tetrabaenaceae</taxon>
        <taxon>Tetrabaena</taxon>
    </lineage>
</organism>
<proteinExistence type="predicted"/>
<dbReference type="SUPFAM" id="SSF46938">
    <property type="entry name" value="CRAL/TRIO N-terminal domain"/>
    <property type="match status" value="1"/>
</dbReference>
<gene>
    <name evidence="2" type="ORF">TSOC_009829</name>
</gene>